<accession>D6YVN4</accession>
<evidence type="ECO:0000313" key="3">
    <source>
        <dbReference type="EMBL" id="ADI38195.1"/>
    </source>
</evidence>
<dbReference type="InterPro" id="IPR007079">
    <property type="entry name" value="SuccinylArg_d-Hdrlase_AstB"/>
</dbReference>
<dbReference type="PANTHER" id="PTHR30420">
    <property type="entry name" value="N-SUCCINYLARGININE DIHYDROLASE"/>
    <property type="match status" value="1"/>
</dbReference>
<dbReference type="AlphaFoldDB" id="D6YVN4"/>
<proteinExistence type="inferred from homology"/>
<organism evidence="3 4">
    <name type="scientific">Waddlia chondrophila (strain ATCC VR-1470 / WSU 86-1044)</name>
    <dbReference type="NCBI Taxonomy" id="716544"/>
    <lineage>
        <taxon>Bacteria</taxon>
        <taxon>Pseudomonadati</taxon>
        <taxon>Chlamydiota</taxon>
        <taxon>Chlamydiia</taxon>
        <taxon>Parachlamydiales</taxon>
        <taxon>Waddliaceae</taxon>
        <taxon>Waddlia</taxon>
    </lineage>
</organism>
<protein>
    <submittedName>
        <fullName evidence="3">Succinylarginine dihydrolase</fullName>
        <ecNumber evidence="3">3.5.3.23</ecNumber>
    </submittedName>
</protein>
<dbReference type="EC" id="3.5.3.23" evidence="3"/>
<dbReference type="eggNOG" id="COG3724">
    <property type="taxonomic scope" value="Bacteria"/>
</dbReference>
<dbReference type="Proteomes" id="UP000001505">
    <property type="component" value="Chromosome"/>
</dbReference>
<keyword evidence="4" id="KW-1185">Reference proteome</keyword>
<dbReference type="NCBIfam" id="NF009789">
    <property type="entry name" value="PRK13281.1"/>
    <property type="match status" value="1"/>
</dbReference>
<dbReference type="RefSeq" id="WP_013181911.1">
    <property type="nucleotide sequence ID" value="NC_014225.1"/>
</dbReference>
<dbReference type="GO" id="GO:0009015">
    <property type="term" value="F:N-succinylarginine dihydrolase activity"/>
    <property type="evidence" value="ECO:0007669"/>
    <property type="project" value="UniProtKB-EC"/>
</dbReference>
<dbReference type="OrthoDB" id="248552at2"/>
<dbReference type="HAMAP" id="MF_01172">
    <property type="entry name" value="AstB"/>
    <property type="match status" value="1"/>
</dbReference>
<evidence type="ECO:0000256" key="1">
    <source>
        <dbReference type="ARBA" id="ARBA00022503"/>
    </source>
</evidence>
<evidence type="ECO:0000256" key="2">
    <source>
        <dbReference type="ARBA" id="ARBA00022801"/>
    </source>
</evidence>
<dbReference type="KEGG" id="wch:wcw_0829"/>
<dbReference type="HOGENOM" id="CLU_053835_0_0_0"/>
<dbReference type="SUPFAM" id="SSF55909">
    <property type="entry name" value="Pentein"/>
    <property type="match status" value="1"/>
</dbReference>
<gene>
    <name evidence="3" type="primary">astB</name>
    <name evidence="3" type="ordered locus">wcw_0829</name>
</gene>
<keyword evidence="2 3" id="KW-0378">Hydrolase</keyword>
<keyword evidence="1" id="KW-0056">Arginine metabolism</keyword>
<dbReference type="STRING" id="716544.wcw_0829"/>
<dbReference type="PANTHER" id="PTHR30420:SF2">
    <property type="entry name" value="N-SUCCINYLARGININE DIHYDROLASE"/>
    <property type="match status" value="1"/>
</dbReference>
<dbReference type="Gene3D" id="3.75.10.20">
    <property type="entry name" value="Succinylarginine dihydrolase"/>
    <property type="match status" value="1"/>
</dbReference>
<evidence type="ECO:0000313" key="4">
    <source>
        <dbReference type="Proteomes" id="UP000001505"/>
    </source>
</evidence>
<sequence length="451" mass="50808">MNAPAYEVNIDGLVGPTHSYGGLSKGNLASIENAGNISNPKIAALQGLNKMKQMADYGYRQLILPPHERPHLPTLRALGYTGVDNRIPGKVYQDNPELLYQYSSAASMFAANAATATPSIDAADNRLHLTPANKAATPHRIIEAETTLRLLRTIFPNPTFFTIHPPLPFHPLFHDEGAANHIRFCTDLRYVGVHLFVYGKANEMDDLPEERIYTPRQTLEAQKAIARSHRLDPSQVVYAMQSTEALNQGVFHNDLISMGCHDLFIYHELAFENPEAVLDELKNTFNEICDQPLKTIKVANNEIHLKAAIKTYFFNSQIIKLQDGGFVLFCPKQCQNHQDVNKYLTNLLKDPKSPIADIHYIDLDQSMRNGGGPACLRFSTVLTDIELEQVNPNLFLTDKLYDRLSEWINIHYRDSLKLEDLADPSLVDETQEALNVLTQILDLGRIYDFQQ</sequence>
<name>D6YVN4_WADCW</name>
<dbReference type="Pfam" id="PF04996">
    <property type="entry name" value="AstB"/>
    <property type="match status" value="1"/>
</dbReference>
<dbReference type="EMBL" id="CP001928">
    <property type="protein sequence ID" value="ADI38195.1"/>
    <property type="molecule type" value="Genomic_DNA"/>
</dbReference>
<reference evidence="3 4" key="1">
    <citation type="journal article" date="2010" name="PLoS ONE">
        <title>The Waddlia genome: a window into chlamydial biology.</title>
        <authorList>
            <person name="Bertelli C."/>
            <person name="Collyn F."/>
            <person name="Croxatto A."/>
            <person name="Ruckert C."/>
            <person name="Polkinghorne A."/>
            <person name="Kebbi-Beghdadi C."/>
            <person name="Goesmann A."/>
            <person name="Vaughan L."/>
            <person name="Greub G."/>
        </authorList>
    </citation>
    <scope>NUCLEOTIDE SEQUENCE [LARGE SCALE GENOMIC DNA]</scope>
    <source>
        <strain evidence="4">ATCC VR-1470 / WSU 86-1044</strain>
    </source>
</reference>
<dbReference type="InterPro" id="IPR037031">
    <property type="entry name" value="AstB_sf"/>
</dbReference>
<dbReference type="GO" id="GO:0006525">
    <property type="term" value="P:arginine metabolic process"/>
    <property type="evidence" value="ECO:0007669"/>
    <property type="project" value="UniProtKB-KW"/>
</dbReference>